<protein>
    <submittedName>
        <fullName evidence="3">Alkylated DNA repair dioxygenase AlkB</fullName>
    </submittedName>
</protein>
<evidence type="ECO:0000313" key="3">
    <source>
        <dbReference type="EMBL" id="QYA18463.1"/>
    </source>
</evidence>
<organism evidence="3">
    <name type="scientific">Clandestinovirus</name>
    <dbReference type="NCBI Taxonomy" id="2831644"/>
    <lineage>
        <taxon>Viruses</taxon>
    </lineage>
</organism>
<dbReference type="InterPro" id="IPR027450">
    <property type="entry name" value="AlkB-like"/>
</dbReference>
<evidence type="ECO:0000256" key="1">
    <source>
        <dbReference type="SAM" id="MobiDB-lite"/>
    </source>
</evidence>
<evidence type="ECO:0000259" key="2">
    <source>
        <dbReference type="PROSITE" id="PS51471"/>
    </source>
</evidence>
<name>A0A8F8KKR6_9VIRU</name>
<feature type="region of interest" description="Disordered" evidence="1">
    <location>
        <begin position="217"/>
        <end position="244"/>
    </location>
</feature>
<feature type="domain" description="Fe2OG dioxygenase" evidence="2">
    <location>
        <begin position="102"/>
        <end position="210"/>
    </location>
</feature>
<dbReference type="Gene3D" id="2.60.120.590">
    <property type="entry name" value="Alpha-ketoglutarate-dependent dioxygenase AlkB-like"/>
    <property type="match status" value="1"/>
</dbReference>
<dbReference type="Pfam" id="PF13532">
    <property type="entry name" value="2OG-FeII_Oxy_2"/>
    <property type="match status" value="1"/>
</dbReference>
<dbReference type="PANTHER" id="PTHR31212:SF4">
    <property type="entry name" value="ALPHA-KETOGLUTARATE-DEPENDENT DIOXYGENASE ALKB HOMOLOG 3"/>
    <property type="match status" value="1"/>
</dbReference>
<dbReference type="SUPFAM" id="SSF51197">
    <property type="entry name" value="Clavaminate synthase-like"/>
    <property type="match status" value="1"/>
</dbReference>
<dbReference type="GO" id="GO:0006307">
    <property type="term" value="P:DNA alkylation repair"/>
    <property type="evidence" value="ECO:0007669"/>
    <property type="project" value="InterPro"/>
</dbReference>
<proteinExistence type="predicted"/>
<reference evidence="3" key="1">
    <citation type="submission" date="2021-06" db="EMBL/GenBank/DDBJ databases">
        <authorList>
            <person name="Rolland C."/>
        </authorList>
    </citation>
    <scope>NUCLEOTIDE SEQUENCE</scope>
    <source>
        <strain evidence="3">347.936635</strain>
    </source>
</reference>
<sequence length="244" mass="28008">MTTRINLTQDGLSWIDVYTLPKDLIPTEEQMEALWNLHPEKMGKVKLMGKELQTPRWHQSYMKPYKFSGLQHDAVPLPSEVKPFLDFANSSVYPSMYGSPTLFNMCLINWYENGLHNIGLHSDDESEMVKTKNGCSLVFSISLGQERIFRLKPKLKRDDHFSIDVPMPNGTVVVMGGTCQSTHKHTVPKVAGQKGLAMKRRINLTFRQFMETNKRVREDPITETEIDRPSKKQKVETDSTIKSH</sequence>
<keyword evidence="3" id="KW-0223">Dioxygenase</keyword>
<accession>A0A8F8KKR6</accession>
<dbReference type="GO" id="GO:0051213">
    <property type="term" value="F:dioxygenase activity"/>
    <property type="evidence" value="ECO:0007669"/>
    <property type="project" value="UniProtKB-KW"/>
</dbReference>
<dbReference type="PROSITE" id="PS51471">
    <property type="entry name" value="FE2OG_OXY"/>
    <property type="match status" value="1"/>
</dbReference>
<dbReference type="InterPro" id="IPR032854">
    <property type="entry name" value="ALKBH3"/>
</dbReference>
<gene>
    <name evidence="3" type="ORF">KOM_12_194</name>
</gene>
<dbReference type="InterPro" id="IPR037151">
    <property type="entry name" value="AlkB-like_sf"/>
</dbReference>
<keyword evidence="3" id="KW-0560">Oxidoreductase</keyword>
<dbReference type="EMBL" id="MZ420154">
    <property type="protein sequence ID" value="QYA18463.1"/>
    <property type="molecule type" value="Genomic_DNA"/>
</dbReference>
<dbReference type="InterPro" id="IPR005123">
    <property type="entry name" value="Oxoglu/Fe-dep_dioxygenase_dom"/>
</dbReference>
<dbReference type="PANTHER" id="PTHR31212">
    <property type="entry name" value="ALPHA-KETOGLUTARATE-DEPENDENT DIOXYGENASE ALKB HOMOLOG 3"/>
    <property type="match status" value="1"/>
</dbReference>